<dbReference type="InterPro" id="IPR036390">
    <property type="entry name" value="WH_DNA-bd_sf"/>
</dbReference>
<dbReference type="GO" id="GO:0003677">
    <property type="term" value="F:DNA binding"/>
    <property type="evidence" value="ECO:0007669"/>
    <property type="project" value="UniProtKB-KW"/>
</dbReference>
<dbReference type="InterPro" id="IPR036388">
    <property type="entry name" value="WH-like_DNA-bd_sf"/>
</dbReference>
<dbReference type="SMART" id="SM00345">
    <property type="entry name" value="HTH_GNTR"/>
    <property type="match status" value="1"/>
</dbReference>
<evidence type="ECO:0000256" key="1">
    <source>
        <dbReference type="ARBA" id="ARBA00023015"/>
    </source>
</evidence>
<name>A0A402BJW7_9CHLR</name>
<reference evidence="6" key="1">
    <citation type="submission" date="2018-12" db="EMBL/GenBank/DDBJ databases">
        <title>Tengunoibacter tsumagoiensis gen. nov., sp. nov., Dictyobacter kobayashii sp. nov., D. alpinus sp. nov., and D. joshuensis sp. nov. and description of Dictyobacteraceae fam. nov. within the order Ktedonobacterales isolated from Tengu-no-mugimeshi.</title>
        <authorList>
            <person name="Wang C.M."/>
            <person name="Zheng Y."/>
            <person name="Sakai Y."/>
            <person name="Toyoda A."/>
            <person name="Minakuchi Y."/>
            <person name="Abe K."/>
            <person name="Yokota A."/>
            <person name="Yabe S."/>
        </authorList>
    </citation>
    <scope>NUCLEOTIDE SEQUENCE [LARGE SCALE GENOMIC DNA]</scope>
    <source>
        <strain evidence="6">Uno16</strain>
    </source>
</reference>
<dbReference type="SUPFAM" id="SSF46785">
    <property type="entry name" value="Winged helix' DNA-binding domain"/>
    <property type="match status" value="1"/>
</dbReference>
<evidence type="ECO:0000313" key="5">
    <source>
        <dbReference type="EMBL" id="GCE31630.1"/>
    </source>
</evidence>
<accession>A0A402BJW7</accession>
<dbReference type="RefSeq" id="WP_126631574.1">
    <property type="nucleotide sequence ID" value="NZ_BIFT01000002.1"/>
</dbReference>
<keyword evidence="1" id="KW-0805">Transcription regulation</keyword>
<proteinExistence type="predicted"/>
<dbReference type="PANTHER" id="PTHR38445:SF10">
    <property type="entry name" value="GNTR-FAMILY TRANSCRIPTIONAL REGULATOR"/>
    <property type="match status" value="1"/>
</dbReference>
<keyword evidence="2" id="KW-0238">DNA-binding</keyword>
<dbReference type="Proteomes" id="UP000287171">
    <property type="component" value="Unassembled WGS sequence"/>
</dbReference>
<evidence type="ECO:0000313" key="6">
    <source>
        <dbReference type="Proteomes" id="UP000287171"/>
    </source>
</evidence>
<evidence type="ECO:0000256" key="2">
    <source>
        <dbReference type="ARBA" id="ARBA00023125"/>
    </source>
</evidence>
<dbReference type="OrthoDB" id="162505at2"/>
<organism evidence="5 6">
    <name type="scientific">Dictyobacter alpinus</name>
    <dbReference type="NCBI Taxonomy" id="2014873"/>
    <lineage>
        <taxon>Bacteria</taxon>
        <taxon>Bacillati</taxon>
        <taxon>Chloroflexota</taxon>
        <taxon>Ktedonobacteria</taxon>
        <taxon>Ktedonobacterales</taxon>
        <taxon>Dictyobacteraceae</taxon>
        <taxon>Dictyobacter</taxon>
    </lineage>
</organism>
<dbReference type="Gene3D" id="1.10.287.100">
    <property type="match status" value="1"/>
</dbReference>
<gene>
    <name evidence="5" type="ORF">KDA_71140</name>
</gene>
<evidence type="ECO:0000259" key="4">
    <source>
        <dbReference type="PROSITE" id="PS50949"/>
    </source>
</evidence>
<keyword evidence="3" id="KW-0804">Transcription</keyword>
<evidence type="ECO:0000256" key="3">
    <source>
        <dbReference type="ARBA" id="ARBA00023163"/>
    </source>
</evidence>
<dbReference type="PROSITE" id="PS50949">
    <property type="entry name" value="HTH_GNTR"/>
    <property type="match status" value="1"/>
</dbReference>
<dbReference type="AlphaFoldDB" id="A0A402BJW7"/>
<dbReference type="InterPro" id="IPR000524">
    <property type="entry name" value="Tscrpt_reg_HTH_GntR"/>
</dbReference>
<keyword evidence="6" id="KW-1185">Reference proteome</keyword>
<dbReference type="Gene3D" id="1.10.10.10">
    <property type="entry name" value="Winged helix-like DNA-binding domain superfamily/Winged helix DNA-binding domain"/>
    <property type="match status" value="1"/>
</dbReference>
<dbReference type="EMBL" id="BIFT01000002">
    <property type="protein sequence ID" value="GCE31630.1"/>
    <property type="molecule type" value="Genomic_DNA"/>
</dbReference>
<dbReference type="PANTHER" id="PTHR38445">
    <property type="entry name" value="HTH-TYPE TRANSCRIPTIONAL REPRESSOR YTRA"/>
    <property type="match status" value="1"/>
</dbReference>
<dbReference type="CDD" id="cd07377">
    <property type="entry name" value="WHTH_GntR"/>
    <property type="match status" value="1"/>
</dbReference>
<dbReference type="GO" id="GO:0003700">
    <property type="term" value="F:DNA-binding transcription factor activity"/>
    <property type="evidence" value="ECO:0007669"/>
    <property type="project" value="InterPro"/>
</dbReference>
<sequence length="123" mass="14203">MSHLIEDNRPIFMQIAERIENDIIEGELPEESQVPSTNQFATFYQINPATAAKGINLLVDQDILYKKRGVGMFVVTGARARLLARRKEQFFEQYVVTMLQEAEKLGITIDELKDMIQREVYHS</sequence>
<dbReference type="Pfam" id="PF00392">
    <property type="entry name" value="GntR"/>
    <property type="match status" value="1"/>
</dbReference>
<comment type="caution">
    <text evidence="5">The sequence shown here is derived from an EMBL/GenBank/DDBJ whole genome shotgun (WGS) entry which is preliminary data.</text>
</comment>
<feature type="domain" description="HTH gntR-type" evidence="4">
    <location>
        <begin position="9"/>
        <end position="77"/>
    </location>
</feature>
<protein>
    <submittedName>
        <fullName evidence="5">GntR family transcriptional regulator</fullName>
    </submittedName>
</protein>